<dbReference type="GO" id="GO:0006412">
    <property type="term" value="P:translation"/>
    <property type="evidence" value="ECO:0007669"/>
    <property type="project" value="UniProtKB-UniRule"/>
</dbReference>
<evidence type="ECO:0000259" key="7">
    <source>
        <dbReference type="Pfam" id="PF00281"/>
    </source>
</evidence>
<evidence type="ECO:0000313" key="9">
    <source>
        <dbReference type="EMBL" id="CAJ73730.1"/>
    </source>
</evidence>
<feature type="domain" description="Large ribosomal subunit protein uL5 C-terminal" evidence="8">
    <location>
        <begin position="93"/>
        <end position="185"/>
    </location>
</feature>
<dbReference type="InterPro" id="IPR002132">
    <property type="entry name" value="Ribosomal_uL5"/>
</dbReference>
<dbReference type="AlphaFoldDB" id="Q1Q145"/>
<keyword evidence="5" id="KW-0694">RNA-binding</keyword>
<dbReference type="SUPFAM" id="SSF55282">
    <property type="entry name" value="RL5-like"/>
    <property type="match status" value="1"/>
</dbReference>
<keyword evidence="3 5" id="KW-0687">Ribonucleoprotein</keyword>
<accession>Q1Q145</accession>
<gene>
    <name evidence="5 9" type="primary">rplE</name>
    <name evidence="9" type="ORF">kuste2976</name>
</gene>
<evidence type="ECO:0000256" key="4">
    <source>
        <dbReference type="ARBA" id="ARBA00035245"/>
    </source>
</evidence>
<dbReference type="InterPro" id="IPR031310">
    <property type="entry name" value="Ribosomal_uL5_N"/>
</dbReference>
<dbReference type="Pfam" id="PF00673">
    <property type="entry name" value="Ribosomal_L5_C"/>
    <property type="match status" value="1"/>
</dbReference>
<proteinExistence type="inferred from homology"/>
<keyword evidence="5" id="KW-0820">tRNA-binding</keyword>
<dbReference type="InterPro" id="IPR020929">
    <property type="entry name" value="Ribosomal_uL5_CS"/>
</dbReference>
<keyword evidence="2 5" id="KW-0689">Ribosomal protein</keyword>
<keyword evidence="5" id="KW-0699">rRNA-binding</keyword>
<dbReference type="Gene3D" id="3.30.1440.10">
    <property type="match status" value="1"/>
</dbReference>
<evidence type="ECO:0000256" key="6">
    <source>
        <dbReference type="RuleBase" id="RU003930"/>
    </source>
</evidence>
<dbReference type="InterPro" id="IPR031309">
    <property type="entry name" value="Ribosomal_uL5_C"/>
</dbReference>
<feature type="domain" description="Large ribosomal subunit protein uL5 N-terminal" evidence="7">
    <location>
        <begin position="32"/>
        <end position="88"/>
    </location>
</feature>
<dbReference type="Pfam" id="PF00281">
    <property type="entry name" value="Ribosomal_L5"/>
    <property type="match status" value="1"/>
</dbReference>
<dbReference type="FunFam" id="3.30.1440.10:FF:000001">
    <property type="entry name" value="50S ribosomal protein L5"/>
    <property type="match status" value="1"/>
</dbReference>
<comment type="function">
    <text evidence="5">This is 1 of the proteins that bind and probably mediate the attachment of the 5S RNA into the large ribosomal subunit, where it forms part of the central protuberance. In the 70S ribosome it contacts protein S13 of the 30S subunit (bridge B1b), connecting the 2 subunits; this bridge is implicated in subunit movement. Contacts the P site tRNA; the 5S rRNA and some of its associated proteins might help stabilize positioning of ribosome-bound tRNAs.</text>
</comment>
<dbReference type="GO" id="GO:1990904">
    <property type="term" value="C:ribonucleoprotein complex"/>
    <property type="evidence" value="ECO:0007669"/>
    <property type="project" value="UniProtKB-KW"/>
</dbReference>
<evidence type="ECO:0000256" key="5">
    <source>
        <dbReference type="HAMAP-Rule" id="MF_01333"/>
    </source>
</evidence>
<name>Q1Q145_KUEST</name>
<organism evidence="9">
    <name type="scientific">Kuenenia stuttgartiensis</name>
    <dbReference type="NCBI Taxonomy" id="174633"/>
    <lineage>
        <taxon>Bacteria</taxon>
        <taxon>Pseudomonadati</taxon>
        <taxon>Planctomycetota</taxon>
        <taxon>Candidatus Brocadiia</taxon>
        <taxon>Candidatus Brocadiales</taxon>
        <taxon>Candidatus Brocadiaceae</taxon>
        <taxon>Candidatus Kuenenia</taxon>
    </lineage>
</organism>
<comment type="subunit">
    <text evidence="5">Part of the 50S ribosomal subunit; part of the 5S rRNA/L5/L18/L25 subcomplex. Contacts the 5S rRNA and the P site tRNA. Forms a bridge to the 30S subunit in the 70S ribosome.</text>
</comment>
<protein>
    <recommendedName>
        <fullName evidence="4 5">Large ribosomal subunit protein uL5</fullName>
    </recommendedName>
</protein>
<dbReference type="GO" id="GO:0003735">
    <property type="term" value="F:structural constituent of ribosome"/>
    <property type="evidence" value="ECO:0007669"/>
    <property type="project" value="InterPro"/>
</dbReference>
<dbReference type="EMBL" id="CT573071">
    <property type="protein sequence ID" value="CAJ73730.1"/>
    <property type="molecule type" value="Genomic_DNA"/>
</dbReference>
<dbReference type="PANTHER" id="PTHR11994">
    <property type="entry name" value="60S RIBOSOMAL PROTEIN L11-RELATED"/>
    <property type="match status" value="1"/>
</dbReference>
<dbReference type="InterPro" id="IPR020930">
    <property type="entry name" value="Ribosomal_uL5_bac-type"/>
</dbReference>
<comment type="similarity">
    <text evidence="1 5 6">Belongs to the universal ribosomal protein uL5 family.</text>
</comment>
<dbReference type="PROSITE" id="PS00358">
    <property type="entry name" value="RIBOSOMAL_L5"/>
    <property type="match status" value="1"/>
</dbReference>
<dbReference type="HAMAP" id="MF_01333_B">
    <property type="entry name" value="Ribosomal_uL5_B"/>
    <property type="match status" value="1"/>
</dbReference>
<evidence type="ECO:0000256" key="1">
    <source>
        <dbReference type="ARBA" id="ARBA00008553"/>
    </source>
</evidence>
<dbReference type="GO" id="GO:0000049">
    <property type="term" value="F:tRNA binding"/>
    <property type="evidence" value="ECO:0007669"/>
    <property type="project" value="UniProtKB-UniRule"/>
</dbReference>
<evidence type="ECO:0000259" key="8">
    <source>
        <dbReference type="Pfam" id="PF00673"/>
    </source>
</evidence>
<evidence type="ECO:0000256" key="3">
    <source>
        <dbReference type="ARBA" id="ARBA00023274"/>
    </source>
</evidence>
<dbReference type="GO" id="GO:0005840">
    <property type="term" value="C:ribosome"/>
    <property type="evidence" value="ECO:0007669"/>
    <property type="project" value="UniProtKB-KW"/>
</dbReference>
<dbReference type="GO" id="GO:0019843">
    <property type="term" value="F:rRNA binding"/>
    <property type="evidence" value="ECO:0007669"/>
    <property type="project" value="UniProtKB-UniRule"/>
</dbReference>
<dbReference type="PIRSF" id="PIRSF002161">
    <property type="entry name" value="Ribosomal_L5"/>
    <property type="match status" value="1"/>
</dbReference>
<evidence type="ECO:0000256" key="2">
    <source>
        <dbReference type="ARBA" id="ARBA00022980"/>
    </source>
</evidence>
<sequence length="188" mass="21141">MNDSLGLIMARLLKKYKEETVPHLIERFSLRNKYSVPKIQKVVINMGVGKAIDNKNFLEEAIGHLTTISGQKPAVTVARKSVAGFKLREGQAIGCKVTLRGKRMFEFIDRFISIVLPRIKDFRGISVKSFDGRGNYTLGLTEQTVFPEVNIDKITTIQGMDVTFVISGKSDEYSHELLKSLGMPFRSE</sequence>
<dbReference type="InterPro" id="IPR022803">
    <property type="entry name" value="Ribosomal_uL5_dom_sf"/>
</dbReference>
<reference evidence="9" key="2">
    <citation type="submission" date="2006-01" db="EMBL/GenBank/DDBJ databases">
        <authorList>
            <person name="Genoscope"/>
        </authorList>
    </citation>
    <scope>NUCLEOTIDE SEQUENCE</scope>
</reference>
<reference evidence="9" key="1">
    <citation type="journal article" date="2006" name="Nature">
        <title>Deciphering the evolution and metabolism of an anammox bacterium from a community genome.</title>
        <authorList>
            <person name="Strous M."/>
            <person name="Pelletier E."/>
            <person name="Mangenot S."/>
            <person name="Rattei T."/>
            <person name="Lehner A."/>
            <person name="Taylor M.W."/>
            <person name="Horn M."/>
            <person name="Daims H."/>
            <person name="Bartol-Mavel D."/>
            <person name="Wincker P."/>
            <person name="Barbe V."/>
            <person name="Fonknechten N."/>
            <person name="Vallenet D."/>
            <person name="Segurens B."/>
            <person name="Schenowitz-Truong C."/>
            <person name="Medigue C."/>
            <person name="Collingro A."/>
            <person name="Snel B."/>
            <person name="Dutilh B.E."/>
            <person name="OpDenCamp H.J.M."/>
            <person name="vanDerDrift C."/>
            <person name="Cirpus I."/>
            <person name="vanDePas-Schoonen K.T."/>
            <person name="Harhangi H.R."/>
            <person name="vanNiftrik L."/>
            <person name="Schmid M."/>
            <person name="Keltjens J."/>
            <person name="vanDeVossenberg J."/>
            <person name="Kartal B."/>
            <person name="Meier H."/>
            <person name="Frishman D."/>
            <person name="Huynen M.A."/>
            <person name="Mewes H."/>
            <person name="Weissenbach J."/>
            <person name="Jetten M.S.M."/>
            <person name="Wagner M."/>
            <person name="LePaslier D."/>
        </authorList>
    </citation>
    <scope>NUCLEOTIDE SEQUENCE</scope>
</reference>
<dbReference type="NCBIfam" id="NF000585">
    <property type="entry name" value="PRK00010.1"/>
    <property type="match status" value="1"/>
</dbReference>